<evidence type="ECO:0000256" key="1">
    <source>
        <dbReference type="SAM" id="MobiDB-lite"/>
    </source>
</evidence>
<comment type="caution">
    <text evidence="2">The sequence shown here is derived from an EMBL/GenBank/DDBJ whole genome shotgun (WGS) entry which is preliminary data.</text>
</comment>
<reference evidence="2 3" key="1">
    <citation type="submission" date="2024-03" db="EMBL/GenBank/DDBJ databases">
        <title>Novel Streptomyces species of biotechnological and ecological value are a feature of Machair soil.</title>
        <authorList>
            <person name="Prole J.R."/>
            <person name="Goodfellow M."/>
            <person name="Allenby N."/>
            <person name="Ward A.C."/>
        </authorList>
    </citation>
    <scope>NUCLEOTIDE SEQUENCE [LARGE SCALE GENOMIC DNA]</scope>
    <source>
        <strain evidence="2 3">MS1.HAVA.3</strain>
    </source>
</reference>
<dbReference type="Proteomes" id="UP001382904">
    <property type="component" value="Unassembled WGS sequence"/>
</dbReference>
<evidence type="ECO:0008006" key="4">
    <source>
        <dbReference type="Google" id="ProtNLM"/>
    </source>
</evidence>
<evidence type="ECO:0000313" key="3">
    <source>
        <dbReference type="Proteomes" id="UP001382904"/>
    </source>
</evidence>
<name>A0ABU8U9J4_9ACTN</name>
<evidence type="ECO:0000313" key="2">
    <source>
        <dbReference type="EMBL" id="MEJ8644569.1"/>
    </source>
</evidence>
<dbReference type="EMBL" id="JBBKAM010000002">
    <property type="protein sequence ID" value="MEJ8644569.1"/>
    <property type="molecule type" value="Genomic_DNA"/>
</dbReference>
<sequence length="179" mass="19946">MFGTHALVTLTARYHLATAMHRGAHPRDGQWDMRTRERAMSERTWLGPLLPDLEWALTADSPVLLDVRRRLAHDAWLVGDFAAAALLYWRLFPDLAELAEYGDPEVAHRVLRSIGEAGDPASALAHMNLLLHRLPFLSGMQGLAQEVSDDRAAFRRAVREQRRGEGTGGTGGLSRLFGR</sequence>
<proteinExistence type="predicted"/>
<keyword evidence="3" id="KW-1185">Reference proteome</keyword>
<protein>
    <recommendedName>
        <fullName evidence="4">Bacterial transcriptional activator domain-containing protein</fullName>
    </recommendedName>
</protein>
<organism evidence="2 3">
    <name type="scientific">Streptomyces caledonius</name>
    <dbReference type="NCBI Taxonomy" id="3134107"/>
    <lineage>
        <taxon>Bacteria</taxon>
        <taxon>Bacillati</taxon>
        <taxon>Actinomycetota</taxon>
        <taxon>Actinomycetes</taxon>
        <taxon>Kitasatosporales</taxon>
        <taxon>Streptomycetaceae</taxon>
        <taxon>Streptomyces</taxon>
    </lineage>
</organism>
<gene>
    <name evidence="2" type="ORF">WKI68_31225</name>
</gene>
<feature type="region of interest" description="Disordered" evidence="1">
    <location>
        <begin position="160"/>
        <end position="179"/>
    </location>
</feature>
<accession>A0ABU8U9J4</accession>